<protein>
    <submittedName>
        <fullName evidence="1">Uncharacterized protein</fullName>
    </submittedName>
</protein>
<sequence length="98" mass="11514">MNRKDYTTARRLLCDNGRYALRWLPADHAALMDRLMFSTTRDDLAERAFASEYDRRLMPRADWQTQARGTNDAEYAIYRANAEALGWTVKTYDEWLAS</sequence>
<dbReference type="OrthoDB" id="9133772at2"/>
<proteinExistence type="predicted"/>
<evidence type="ECO:0000313" key="2">
    <source>
        <dbReference type="Proteomes" id="UP000384354"/>
    </source>
</evidence>
<evidence type="ECO:0000313" key="1">
    <source>
        <dbReference type="EMBL" id="VVD61408.1"/>
    </source>
</evidence>
<dbReference type="EMBL" id="CABPSL010000001">
    <property type="protein sequence ID" value="VVD61408.1"/>
    <property type="molecule type" value="Genomic_DNA"/>
</dbReference>
<reference evidence="1 2" key="1">
    <citation type="submission" date="2019-08" db="EMBL/GenBank/DDBJ databases">
        <authorList>
            <person name="Peeters C."/>
        </authorList>
    </citation>
    <scope>NUCLEOTIDE SEQUENCE [LARGE SCALE GENOMIC DNA]</scope>
    <source>
        <strain evidence="1 2">LMG 31106</strain>
    </source>
</reference>
<organism evidence="1 2">
    <name type="scientific">Pandoraea cepalis</name>
    <dbReference type="NCBI Taxonomy" id="2508294"/>
    <lineage>
        <taxon>Bacteria</taxon>
        <taxon>Pseudomonadati</taxon>
        <taxon>Pseudomonadota</taxon>
        <taxon>Betaproteobacteria</taxon>
        <taxon>Burkholderiales</taxon>
        <taxon>Burkholderiaceae</taxon>
        <taxon>Pandoraea</taxon>
    </lineage>
</organism>
<dbReference type="Proteomes" id="UP000384354">
    <property type="component" value="Unassembled WGS sequence"/>
</dbReference>
<name>A0A5E4RHI5_9BURK</name>
<accession>A0A5E4RHI5</accession>
<dbReference type="AlphaFoldDB" id="A0A5E4RHI5"/>
<dbReference type="RefSeq" id="WP_150562034.1">
    <property type="nucleotide sequence ID" value="NZ_CABPSL010000001.1"/>
</dbReference>
<gene>
    <name evidence="1" type="ORF">PCE31106_00115</name>
</gene>